<dbReference type="GO" id="GO:0016788">
    <property type="term" value="F:hydrolase activity, acting on ester bonds"/>
    <property type="evidence" value="ECO:0007669"/>
    <property type="project" value="InterPro"/>
</dbReference>
<dbReference type="Proteomes" id="UP000517258">
    <property type="component" value="Unassembled WGS sequence"/>
</dbReference>
<evidence type="ECO:0000313" key="12">
    <source>
        <dbReference type="EMBL" id="EAH1615737.1"/>
    </source>
</evidence>
<evidence type="ECO:0000313" key="16">
    <source>
        <dbReference type="Proteomes" id="UP000517258"/>
    </source>
</evidence>
<evidence type="ECO:0000313" key="6">
    <source>
        <dbReference type="EMBL" id="EAG6170569.1"/>
    </source>
</evidence>
<organism evidence="11 16">
    <name type="scientific">Listeria monocytogenes</name>
    <dbReference type="NCBI Taxonomy" id="1639"/>
    <lineage>
        <taxon>Bacteria</taxon>
        <taxon>Bacillati</taxon>
        <taxon>Bacillota</taxon>
        <taxon>Bacilli</taxon>
        <taxon>Bacillales</taxon>
        <taxon>Listeriaceae</taxon>
        <taxon>Listeria</taxon>
    </lineage>
</organism>
<feature type="domain" description="VRR-NUC" evidence="4">
    <location>
        <begin position="1"/>
        <end position="81"/>
    </location>
</feature>
<dbReference type="EMBL" id="AABCVX010000008">
    <property type="protein sequence ID" value="EAG6170569.1"/>
    <property type="molecule type" value="Genomic_DNA"/>
</dbReference>
<evidence type="ECO:0000313" key="5">
    <source>
        <dbReference type="EMBL" id="EAD5787572.1"/>
    </source>
</evidence>
<dbReference type="EMBL" id="AAANYR010000008">
    <property type="protein sequence ID" value="EAD5787572.1"/>
    <property type="molecule type" value="Genomic_DNA"/>
</dbReference>
<evidence type="ECO:0000256" key="2">
    <source>
        <dbReference type="ARBA" id="ARBA00022722"/>
    </source>
</evidence>
<dbReference type="EMBL" id="AABFMV010000007">
    <property type="protein sequence ID" value="EAH1615737.1"/>
    <property type="molecule type" value="Genomic_DNA"/>
</dbReference>
<dbReference type="Proteomes" id="UP000566721">
    <property type="component" value="Unassembled WGS sequence"/>
</dbReference>
<evidence type="ECO:0000256" key="1">
    <source>
        <dbReference type="ARBA" id="ARBA00001946"/>
    </source>
</evidence>
<dbReference type="EMBL" id="AABCVX010000020">
    <property type="protein sequence ID" value="EAG6170796.1"/>
    <property type="molecule type" value="Genomic_DNA"/>
</dbReference>
<evidence type="ECO:0000313" key="10">
    <source>
        <dbReference type="EMBL" id="EAH0218882.1"/>
    </source>
</evidence>
<gene>
    <name evidence="12" type="ORF">D4271_09980</name>
    <name evidence="13" type="ORF">D4271_16665</name>
    <name evidence="8" type="ORF">D4C60_11245</name>
    <name evidence="9" type="ORF">D4C60_16825</name>
    <name evidence="10" type="ORF">D4D89_11185</name>
    <name evidence="11" type="ORF">D4D89_16705</name>
    <name evidence="14" type="ORF">D5M70_09915</name>
    <name evidence="6" type="ORF">DCT16_14410</name>
    <name evidence="7" type="ORF">DCT16_15595</name>
    <name evidence="5" type="ORF">EX365_13485</name>
</gene>
<dbReference type="Gene3D" id="3.40.1350.10">
    <property type="match status" value="1"/>
</dbReference>
<protein>
    <submittedName>
        <fullName evidence="11">VRR-NUC domain-containing protein</fullName>
    </submittedName>
</protein>
<evidence type="ECO:0000313" key="9">
    <source>
        <dbReference type="EMBL" id="EAG9858655.1"/>
    </source>
</evidence>
<evidence type="ECO:0000256" key="3">
    <source>
        <dbReference type="ARBA" id="ARBA00022801"/>
    </source>
</evidence>
<dbReference type="SMART" id="SM00990">
    <property type="entry name" value="VRR_NUC"/>
    <property type="match status" value="1"/>
</dbReference>
<dbReference type="EMBL" id="AABEVI010000007">
    <property type="protein sequence ID" value="EAH0218882.1"/>
    <property type="molecule type" value="Genomic_DNA"/>
</dbReference>
<evidence type="ECO:0000259" key="4">
    <source>
        <dbReference type="SMART" id="SM00990"/>
    </source>
</evidence>
<dbReference type="Proteomes" id="UP000548826">
    <property type="component" value="Unassembled WGS sequence"/>
</dbReference>
<dbReference type="Proteomes" id="UP000529135">
    <property type="component" value="Unassembled WGS sequence"/>
</dbReference>
<name>A0A473YSF3_LISMN</name>
<evidence type="ECO:0000313" key="13">
    <source>
        <dbReference type="EMBL" id="EAH1617032.1"/>
    </source>
</evidence>
<evidence type="ECO:0000313" key="7">
    <source>
        <dbReference type="EMBL" id="EAG6170796.1"/>
    </source>
</evidence>
<evidence type="ECO:0000313" key="14">
    <source>
        <dbReference type="EMBL" id="EAH3127622.1"/>
    </source>
</evidence>
<evidence type="ECO:0000313" key="17">
    <source>
        <dbReference type="Proteomes" id="UP000525068"/>
    </source>
</evidence>
<reference evidence="5 15" key="1">
    <citation type="submission" date="2019-02" db="EMBL/GenBank/DDBJ databases">
        <authorList>
            <consortium name="GenomeTrakr: Next Generation Sequencing Network for Food Pathogen Tracability"/>
        </authorList>
    </citation>
    <scope>NUCLEOTIDE SEQUENCE [LARGE SCALE GENOMIC DNA]</scope>
    <source>
        <strain evidence="5 15">FDA00013853</strain>
        <strain evidence="6 20">FLAG-38921</strain>
    </source>
</reference>
<dbReference type="Proteomes" id="UP000344343">
    <property type="component" value="Unassembled WGS sequence"/>
</dbReference>
<evidence type="ECO:0000313" key="18">
    <source>
        <dbReference type="Proteomes" id="UP000529135"/>
    </source>
</evidence>
<dbReference type="EMBL" id="AABEQV010000042">
    <property type="protein sequence ID" value="EAG9858655.1"/>
    <property type="molecule type" value="Genomic_DNA"/>
</dbReference>
<dbReference type="Proteomes" id="UP000525068">
    <property type="component" value="Unassembled WGS sequence"/>
</dbReference>
<keyword evidence="3" id="KW-0378">Hydrolase</keyword>
<dbReference type="EMBL" id="AABFMV010000039">
    <property type="protein sequence ID" value="EAH1617032.1"/>
    <property type="molecule type" value="Genomic_DNA"/>
</dbReference>
<dbReference type="AlphaFoldDB" id="A0A473YSF3"/>
<dbReference type="InterPro" id="IPR011856">
    <property type="entry name" value="tRNA_endonuc-like_dom_sf"/>
</dbReference>
<comment type="caution">
    <text evidence="11">The sequence shown here is derived from an EMBL/GenBank/DDBJ whole genome shotgun (WGS) entry which is preliminary data.</text>
</comment>
<sequence length="95" mass="10484">MREKQVEQALVKAVKARGGICPKFVSPGLSGVPDRLVLMPNGMMGFVEVKAPTKKPRALQVYRMKQLTDLGFKCFVLDEIEQIPALIEKIGGDAR</sequence>
<evidence type="ECO:0000313" key="20">
    <source>
        <dbReference type="Proteomes" id="UP000566721"/>
    </source>
</evidence>
<reference evidence="16 17" key="2">
    <citation type="submission" date="2019-04" db="EMBL/GenBank/DDBJ databases">
        <authorList>
            <person name="Ashton P.M."/>
            <person name="Dallman T."/>
            <person name="Nair S."/>
            <person name="De Pinna E."/>
            <person name="Peters T."/>
            <person name="Grant K."/>
        </authorList>
    </citation>
    <scope>NUCLEOTIDE SEQUENCE [LARGE SCALE GENOMIC DNA]</scope>
    <source>
        <strain evidence="8 19">429821</strain>
        <strain evidence="12 17">562417</strain>
        <strain evidence="14 18">562428</strain>
        <strain evidence="11 16">563356</strain>
    </source>
</reference>
<dbReference type="InterPro" id="IPR014883">
    <property type="entry name" value="VRR_NUC"/>
</dbReference>
<dbReference type="EMBL" id="AABGFX010000007">
    <property type="protein sequence ID" value="EAH3127622.1"/>
    <property type="molecule type" value="Genomic_DNA"/>
</dbReference>
<evidence type="ECO:0000313" key="11">
    <source>
        <dbReference type="EMBL" id="EAH0219943.1"/>
    </source>
</evidence>
<evidence type="ECO:0000313" key="15">
    <source>
        <dbReference type="Proteomes" id="UP000344343"/>
    </source>
</evidence>
<evidence type="ECO:0000313" key="8">
    <source>
        <dbReference type="EMBL" id="EAG9857570.1"/>
    </source>
</evidence>
<dbReference type="GO" id="GO:0003676">
    <property type="term" value="F:nucleic acid binding"/>
    <property type="evidence" value="ECO:0007669"/>
    <property type="project" value="InterPro"/>
</dbReference>
<dbReference type="RefSeq" id="WP_064034151.1">
    <property type="nucleotide sequence ID" value="NZ_CAAVEO010000005.1"/>
</dbReference>
<comment type="cofactor">
    <cofactor evidence="1">
        <name>Mg(2+)</name>
        <dbReference type="ChEBI" id="CHEBI:18420"/>
    </cofactor>
</comment>
<dbReference type="EMBL" id="AABEVI010000051">
    <property type="protein sequence ID" value="EAH0219943.1"/>
    <property type="molecule type" value="Genomic_DNA"/>
</dbReference>
<dbReference type="EMBL" id="AABEQV010000007">
    <property type="protein sequence ID" value="EAG9857570.1"/>
    <property type="molecule type" value="Genomic_DNA"/>
</dbReference>
<keyword evidence="2" id="KW-0540">Nuclease</keyword>
<dbReference type="GO" id="GO:0004518">
    <property type="term" value="F:nuclease activity"/>
    <property type="evidence" value="ECO:0007669"/>
    <property type="project" value="UniProtKB-KW"/>
</dbReference>
<proteinExistence type="predicted"/>
<evidence type="ECO:0000313" key="19">
    <source>
        <dbReference type="Proteomes" id="UP000548826"/>
    </source>
</evidence>
<accession>A0A473YSF3</accession>